<reference evidence="4" key="1">
    <citation type="submission" date="2011-01" db="EMBL/GenBank/DDBJ databases">
        <title>Complete sequence of chromosome of Rahnella sp. Y9602.</title>
        <authorList>
            <consortium name="US DOE Joint Genome Institute"/>
            <person name="Lucas S."/>
            <person name="Copeland A."/>
            <person name="Lapidus A."/>
            <person name="Cheng J.-F."/>
            <person name="Goodwin L."/>
            <person name="Pitluck S."/>
            <person name="Lu M."/>
            <person name="Detter J.C."/>
            <person name="Han C."/>
            <person name="Tapia R."/>
            <person name="Land M."/>
            <person name="Hauser L."/>
            <person name="Kyrpides N."/>
            <person name="Ivanova N."/>
            <person name="Ovchinnikova G."/>
            <person name="Pagani I."/>
            <person name="Sobecky P.A."/>
            <person name="Martinez R.J."/>
            <person name="Woyke T."/>
        </authorList>
    </citation>
    <scope>NUCLEOTIDE SEQUENCE [LARGE SCALE GENOMIC DNA]</scope>
    <source>
        <strain evidence="4">Y9602</strain>
    </source>
</reference>
<gene>
    <name evidence="3" type="primary">gatA</name>
    <name evidence="2" type="ordered locus">Rahaq_3463</name>
    <name evidence="3" type="ORF">ACFPK4_03305</name>
</gene>
<keyword evidence="3" id="KW-0808">Transferase</keyword>
<dbReference type="SUPFAM" id="SSF55804">
    <property type="entry name" value="Phoshotransferase/anion transport protein"/>
    <property type="match status" value="1"/>
</dbReference>
<dbReference type="eggNOG" id="COG1762">
    <property type="taxonomic scope" value="Bacteria"/>
</dbReference>
<dbReference type="GO" id="GO:0030295">
    <property type="term" value="F:protein kinase activator activity"/>
    <property type="evidence" value="ECO:0007669"/>
    <property type="project" value="TreeGrafter"/>
</dbReference>
<dbReference type="Proteomes" id="UP001598201">
    <property type="component" value="Unassembled WGS sequence"/>
</dbReference>
<evidence type="ECO:0000313" key="2">
    <source>
        <dbReference type="EMBL" id="ADW75055.1"/>
    </source>
</evidence>
<dbReference type="KEGG" id="rah:Rahaq_3463"/>
<evidence type="ECO:0000313" key="3">
    <source>
        <dbReference type="EMBL" id="MFD3222546.1"/>
    </source>
</evidence>
<dbReference type="Gene3D" id="3.40.930.10">
    <property type="entry name" value="Mannitol-specific EII, Chain A"/>
    <property type="match status" value="1"/>
</dbReference>
<dbReference type="CDD" id="cd00211">
    <property type="entry name" value="PTS_IIA_fru"/>
    <property type="match status" value="1"/>
</dbReference>
<evidence type="ECO:0000313" key="4">
    <source>
        <dbReference type="Proteomes" id="UP000007257"/>
    </source>
</evidence>
<dbReference type="InterPro" id="IPR051541">
    <property type="entry name" value="PTS_SugarTrans_NitroReg"/>
</dbReference>
<dbReference type="GeneID" id="95420283"/>
<name>A0A0H3FJA2_RAHSY</name>
<keyword evidence="5" id="KW-1185">Reference proteome</keyword>
<evidence type="ECO:0000313" key="5">
    <source>
        <dbReference type="Proteomes" id="UP001598201"/>
    </source>
</evidence>
<feature type="domain" description="PTS EIIA type-2" evidence="1">
    <location>
        <begin position="1"/>
        <end position="146"/>
    </location>
</feature>
<reference evidence="2 4" key="2">
    <citation type="journal article" date="2012" name="J. Bacteriol.">
        <title>Complete Genome Sequence of Rahnella sp. Strain Y9602, a Gammaproteobacterium Isolate from Metal- and Radionuclide-Contaminated Soil.</title>
        <authorList>
            <person name="Martinez R.J."/>
            <person name="Bruce D."/>
            <person name="Detter C."/>
            <person name="Goodwin L.A."/>
            <person name="Han J."/>
            <person name="Han C.S."/>
            <person name="Held B."/>
            <person name="Land M.L."/>
            <person name="Mikhailova N."/>
            <person name="Nolan M."/>
            <person name="Pennacchio L."/>
            <person name="Pitluck S."/>
            <person name="Tapia R."/>
            <person name="Woyke T."/>
            <person name="Sobecky P.A."/>
        </authorList>
    </citation>
    <scope>NUCLEOTIDE SEQUENCE [LARGE SCALE GENOMIC DNA]</scope>
    <source>
        <strain evidence="2 4">Y9602</strain>
    </source>
</reference>
<dbReference type="EMBL" id="CP002505">
    <property type="protein sequence ID" value="ADW75055.1"/>
    <property type="molecule type" value="Genomic_DNA"/>
</dbReference>
<dbReference type="RefSeq" id="WP_013576747.1">
    <property type="nucleotide sequence ID" value="NC_015061.1"/>
</dbReference>
<dbReference type="GO" id="GO:0016740">
    <property type="term" value="F:transferase activity"/>
    <property type="evidence" value="ECO:0007669"/>
    <property type="project" value="UniProtKB-KW"/>
</dbReference>
<proteinExistence type="predicted"/>
<dbReference type="InterPro" id="IPR016152">
    <property type="entry name" value="PTrfase/Anion_transptr"/>
</dbReference>
<dbReference type="OrthoDB" id="3192919at2"/>
<organism evidence="2 4">
    <name type="scientific">Rahnella sp. (strain Y9602)</name>
    <dbReference type="NCBI Taxonomy" id="2703885"/>
    <lineage>
        <taxon>Bacteria</taxon>
        <taxon>Pseudomonadati</taxon>
        <taxon>Pseudomonadota</taxon>
        <taxon>Gammaproteobacteria</taxon>
        <taxon>Enterobacterales</taxon>
        <taxon>Yersiniaceae</taxon>
        <taxon>Rahnella</taxon>
    </lineage>
</organism>
<dbReference type="PROSITE" id="PS51094">
    <property type="entry name" value="PTS_EIIA_TYPE_2"/>
    <property type="match status" value="1"/>
</dbReference>
<sequence length="160" mass="17995">MHNCEIFVKTGISFADYHEALMHIGERMVQEGVVESTYPQALVNREAEYPTGIQLEHHAVAIPHCEATHARSPAIYLIRPDTAVEFFQADDEGTIPATLIIALIVTHPSEQLMLLRQLFSQLQDPVFFESLLTAPEEQLSALFERHIFIPAPEKRSAVCT</sequence>
<dbReference type="PANTHER" id="PTHR47738">
    <property type="entry name" value="PTS SYSTEM FRUCTOSE-LIKE EIIA COMPONENT-RELATED"/>
    <property type="match status" value="1"/>
</dbReference>
<reference evidence="3 5" key="3">
    <citation type="submission" date="2024-09" db="EMBL/GenBank/DDBJ databases">
        <title>Genomes of Rahnella.</title>
        <authorList>
            <person name="Mnguni F.C."/>
            <person name="Shin G.Y."/>
            <person name="Coutinho T."/>
        </authorList>
    </citation>
    <scope>NUCLEOTIDE SEQUENCE [LARGE SCALE GENOMIC DNA]</scope>
    <source>
        <strain evidence="3 5">20WA0057</strain>
    </source>
</reference>
<dbReference type="NCBIfam" id="NF007236">
    <property type="entry name" value="PRK09665.1"/>
    <property type="match status" value="1"/>
</dbReference>
<dbReference type="PANTHER" id="PTHR47738:SF4">
    <property type="entry name" value="PTS SYSTEM GALACTITOL-SPECIFIC EIIA COMPONENT"/>
    <property type="match status" value="1"/>
</dbReference>
<dbReference type="InterPro" id="IPR002178">
    <property type="entry name" value="PTS_EIIA_type-2_dom"/>
</dbReference>
<accession>A0A0H3FJA2</accession>
<dbReference type="HOGENOM" id="CLU_072531_6_2_6"/>
<dbReference type="Pfam" id="PF00359">
    <property type="entry name" value="PTS_EIIA_2"/>
    <property type="match status" value="1"/>
</dbReference>
<dbReference type="EC" id="2.7.1.200" evidence="3"/>
<protein>
    <submittedName>
        <fullName evidence="3">PTS galactitol transporter subunit IIA</fullName>
        <ecNumber evidence="3">2.7.1.200</ecNumber>
    </submittedName>
    <submittedName>
        <fullName evidence="2">Putative PTS IIA-like nitrogen-regulatory protein PtsN</fullName>
    </submittedName>
</protein>
<dbReference type="AlphaFoldDB" id="A0A0H3FJA2"/>
<evidence type="ECO:0000259" key="1">
    <source>
        <dbReference type="PROSITE" id="PS51094"/>
    </source>
</evidence>
<dbReference type="EMBL" id="JBHUCJ010000004">
    <property type="protein sequence ID" value="MFD3222546.1"/>
    <property type="molecule type" value="Genomic_DNA"/>
</dbReference>
<dbReference type="Proteomes" id="UP000007257">
    <property type="component" value="Chromosome"/>
</dbReference>